<protein>
    <submittedName>
        <fullName evidence="1">Uncharacterized protein</fullName>
    </submittedName>
</protein>
<accession>A0ABZ1INE1</accession>
<name>A0ABZ1INE1_9PSEU</name>
<dbReference type="Proteomes" id="UP001330812">
    <property type="component" value="Chromosome"/>
</dbReference>
<evidence type="ECO:0000313" key="1">
    <source>
        <dbReference type="EMBL" id="WSE34900.1"/>
    </source>
</evidence>
<sequence length="174" mass="19769">MSDELGRLSLLPTRNLVDWWLAGGRLADDTSNWRGLVQLMTLSLLPAPELHRHLRAVDELFDHLARRELMDEHELLERRLMLTLLVANAGLRVPGPAFTPEWAFGVLRAELTPTRLAEAERLAPDWRALPRADIARLRRLKQFIGVARELRAHLDDPDAVAAVASWVRLYPALP</sequence>
<reference evidence="1 2" key="1">
    <citation type="journal article" date="2015" name="Int. J. Syst. Evol. Microbiol.">
        <title>Amycolatopsis rhabdoformis sp. nov., an actinomycete isolated from a tropical forest soil.</title>
        <authorList>
            <person name="Souza W.R."/>
            <person name="Silva R.E."/>
            <person name="Goodfellow M."/>
            <person name="Busarakam K."/>
            <person name="Figueiro F.S."/>
            <person name="Ferreira D."/>
            <person name="Rodrigues-Filho E."/>
            <person name="Moraes L.A.B."/>
            <person name="Zucchi T.D."/>
        </authorList>
    </citation>
    <scope>NUCLEOTIDE SEQUENCE [LARGE SCALE GENOMIC DNA]</scope>
    <source>
        <strain evidence="1 2">NCIMB 14900</strain>
    </source>
</reference>
<organism evidence="1 2">
    <name type="scientific">Amycolatopsis rhabdoformis</name>
    <dbReference type="NCBI Taxonomy" id="1448059"/>
    <lineage>
        <taxon>Bacteria</taxon>
        <taxon>Bacillati</taxon>
        <taxon>Actinomycetota</taxon>
        <taxon>Actinomycetes</taxon>
        <taxon>Pseudonocardiales</taxon>
        <taxon>Pseudonocardiaceae</taxon>
        <taxon>Amycolatopsis</taxon>
    </lineage>
</organism>
<gene>
    <name evidence="1" type="ORF">VSH64_22940</name>
</gene>
<keyword evidence="2" id="KW-1185">Reference proteome</keyword>
<proteinExistence type="predicted"/>
<dbReference type="RefSeq" id="WP_326837707.1">
    <property type="nucleotide sequence ID" value="NZ_CP142149.1"/>
</dbReference>
<evidence type="ECO:0000313" key="2">
    <source>
        <dbReference type="Proteomes" id="UP001330812"/>
    </source>
</evidence>
<dbReference type="EMBL" id="CP142149">
    <property type="protein sequence ID" value="WSE34900.1"/>
    <property type="molecule type" value="Genomic_DNA"/>
</dbReference>